<keyword evidence="2" id="KW-1185">Reference proteome</keyword>
<proteinExistence type="predicted"/>
<organism evidence="1 2">
    <name type="scientific">Natrinema gari JCM 14663</name>
    <dbReference type="NCBI Taxonomy" id="1230459"/>
    <lineage>
        <taxon>Archaea</taxon>
        <taxon>Methanobacteriati</taxon>
        <taxon>Methanobacteriota</taxon>
        <taxon>Stenosarchaea group</taxon>
        <taxon>Halobacteria</taxon>
        <taxon>Halobacteriales</taxon>
        <taxon>Natrialbaceae</taxon>
        <taxon>Natrinema</taxon>
    </lineage>
</organism>
<protein>
    <submittedName>
        <fullName evidence="1">Uncharacterized protein</fullName>
    </submittedName>
</protein>
<comment type="caution">
    <text evidence="1">The sequence shown here is derived from an EMBL/GenBank/DDBJ whole genome shotgun (WGS) entry which is preliminary data.</text>
</comment>
<name>L9Z558_9EURY</name>
<sequence>MCFRERCERTDRVGTNSRVSVLQALLEVVERWFDCLGAPCGDSDQRLHRGFPGHVVGKTVPEVVDEPHQRLGETLAQSHDRERGVCTDRIVVAEMVMEGVGWRDGSSPNSARN</sequence>
<dbReference type="PATRIC" id="fig|1230459.4.peg.1602"/>
<dbReference type="AlphaFoldDB" id="L9Z558"/>
<evidence type="ECO:0000313" key="2">
    <source>
        <dbReference type="Proteomes" id="UP000011592"/>
    </source>
</evidence>
<accession>L9Z558</accession>
<gene>
    <name evidence="1" type="ORF">C486_08008</name>
</gene>
<dbReference type="Proteomes" id="UP000011592">
    <property type="component" value="Unassembled WGS sequence"/>
</dbReference>
<reference evidence="1 2" key="1">
    <citation type="journal article" date="2014" name="PLoS Genet.">
        <title>Phylogenetically driven sequencing of extremely halophilic archaea reveals strategies for static and dynamic osmo-response.</title>
        <authorList>
            <person name="Becker E.A."/>
            <person name="Seitzer P.M."/>
            <person name="Tritt A."/>
            <person name="Larsen D."/>
            <person name="Krusor M."/>
            <person name="Yao A.I."/>
            <person name="Wu D."/>
            <person name="Madern D."/>
            <person name="Eisen J.A."/>
            <person name="Darling A.E."/>
            <person name="Facciotti M.T."/>
        </authorList>
    </citation>
    <scope>NUCLEOTIDE SEQUENCE [LARGE SCALE GENOMIC DNA]</scope>
    <source>
        <strain evidence="1 2">JCM 14663</strain>
    </source>
</reference>
<evidence type="ECO:0000313" key="1">
    <source>
        <dbReference type="EMBL" id="ELY81026.1"/>
    </source>
</evidence>
<dbReference type="EMBL" id="AOIJ01000044">
    <property type="protein sequence ID" value="ELY81026.1"/>
    <property type="molecule type" value="Genomic_DNA"/>
</dbReference>